<protein>
    <submittedName>
        <fullName evidence="2">Putative inner membrane protein</fullName>
    </submittedName>
</protein>
<feature type="transmembrane region" description="Helical" evidence="1">
    <location>
        <begin position="163"/>
        <end position="184"/>
    </location>
</feature>
<keyword evidence="1" id="KW-0812">Transmembrane</keyword>
<sequence length="193" mass="19974">MFDTNFFAAPLDLVLGALTGLVFGFLLVRGGVSRFETIVGQFRLRDFTVVKVMATAVVVGGLGVYGLEAAGLIENLHVKAAALPANAIGGAIFGIGMAVLGYCPGTGVAALAEGARDARWGIVGMLAGAALYAEIQAPLGRLLRSTFGDAGELGKATLATLTGWSPFAFLVPMGILAAVGFAFLERRERLGRR</sequence>
<gene>
    <name evidence="2" type="ORF">Pla163_24220</name>
</gene>
<dbReference type="EMBL" id="CP036290">
    <property type="protein sequence ID" value="QDU85294.1"/>
    <property type="molecule type" value="Genomic_DNA"/>
</dbReference>
<dbReference type="Pfam" id="PF04143">
    <property type="entry name" value="Sulf_transp"/>
    <property type="match status" value="1"/>
</dbReference>
<dbReference type="OrthoDB" id="9790409at2"/>
<feature type="transmembrane region" description="Helical" evidence="1">
    <location>
        <begin position="6"/>
        <end position="28"/>
    </location>
</feature>
<proteinExistence type="predicted"/>
<name>A0A518D1E7_9BACT</name>
<dbReference type="InterPro" id="IPR007272">
    <property type="entry name" value="Sulf_transp_TsuA/YedE"/>
</dbReference>
<feature type="transmembrane region" description="Helical" evidence="1">
    <location>
        <begin position="87"/>
        <end position="111"/>
    </location>
</feature>
<dbReference type="AlphaFoldDB" id="A0A518D1E7"/>
<keyword evidence="3" id="KW-1185">Reference proteome</keyword>
<reference evidence="2 3" key="1">
    <citation type="submission" date="2019-02" db="EMBL/GenBank/DDBJ databases">
        <title>Deep-cultivation of Planctomycetes and their phenomic and genomic characterization uncovers novel biology.</title>
        <authorList>
            <person name="Wiegand S."/>
            <person name="Jogler M."/>
            <person name="Boedeker C."/>
            <person name="Pinto D."/>
            <person name="Vollmers J."/>
            <person name="Rivas-Marin E."/>
            <person name="Kohn T."/>
            <person name="Peeters S.H."/>
            <person name="Heuer A."/>
            <person name="Rast P."/>
            <person name="Oberbeckmann S."/>
            <person name="Bunk B."/>
            <person name="Jeske O."/>
            <person name="Meyerdierks A."/>
            <person name="Storesund J.E."/>
            <person name="Kallscheuer N."/>
            <person name="Luecker S."/>
            <person name="Lage O.M."/>
            <person name="Pohl T."/>
            <person name="Merkel B.J."/>
            <person name="Hornburger P."/>
            <person name="Mueller R.-W."/>
            <person name="Bruemmer F."/>
            <person name="Labrenz M."/>
            <person name="Spormann A.M."/>
            <person name="Op den Camp H."/>
            <person name="Overmann J."/>
            <person name="Amann R."/>
            <person name="Jetten M.S.M."/>
            <person name="Mascher T."/>
            <person name="Medema M.H."/>
            <person name="Devos D.P."/>
            <person name="Kaster A.-K."/>
            <person name="Ovreas L."/>
            <person name="Rohde M."/>
            <person name="Galperin M.Y."/>
            <person name="Jogler C."/>
        </authorList>
    </citation>
    <scope>NUCLEOTIDE SEQUENCE [LARGE SCALE GENOMIC DNA]</scope>
    <source>
        <strain evidence="2 3">Pla163</strain>
    </source>
</reference>
<dbReference type="Proteomes" id="UP000319342">
    <property type="component" value="Chromosome"/>
</dbReference>
<feature type="transmembrane region" description="Helical" evidence="1">
    <location>
        <begin position="123"/>
        <end position="143"/>
    </location>
</feature>
<dbReference type="RefSeq" id="WP_145188379.1">
    <property type="nucleotide sequence ID" value="NZ_CP036290.1"/>
</dbReference>
<evidence type="ECO:0000256" key="1">
    <source>
        <dbReference type="SAM" id="Phobius"/>
    </source>
</evidence>
<feature type="transmembrane region" description="Helical" evidence="1">
    <location>
        <begin position="49"/>
        <end position="67"/>
    </location>
</feature>
<evidence type="ECO:0000313" key="2">
    <source>
        <dbReference type="EMBL" id="QDU85294.1"/>
    </source>
</evidence>
<organism evidence="2 3">
    <name type="scientific">Rohdeia mirabilis</name>
    <dbReference type="NCBI Taxonomy" id="2528008"/>
    <lineage>
        <taxon>Bacteria</taxon>
        <taxon>Pseudomonadati</taxon>
        <taxon>Planctomycetota</taxon>
        <taxon>Planctomycetia</taxon>
        <taxon>Planctomycetia incertae sedis</taxon>
        <taxon>Rohdeia</taxon>
    </lineage>
</organism>
<accession>A0A518D1E7</accession>
<keyword evidence="1" id="KW-1133">Transmembrane helix</keyword>
<keyword evidence="1" id="KW-0472">Membrane</keyword>
<evidence type="ECO:0000313" key="3">
    <source>
        <dbReference type="Proteomes" id="UP000319342"/>
    </source>
</evidence>